<dbReference type="InterPro" id="IPR015943">
    <property type="entry name" value="WD40/YVTN_repeat-like_dom_sf"/>
</dbReference>
<organism evidence="4 5">
    <name type="scientific">Commensalibacter melissae</name>
    <dbReference type="NCBI Taxonomy" id="2070537"/>
    <lineage>
        <taxon>Bacteria</taxon>
        <taxon>Pseudomonadati</taxon>
        <taxon>Pseudomonadota</taxon>
        <taxon>Alphaproteobacteria</taxon>
        <taxon>Acetobacterales</taxon>
        <taxon>Acetobacteraceae</taxon>
    </lineage>
</organism>
<name>A0A318MVV0_9PROT</name>
<dbReference type="Gene3D" id="2.130.10.10">
    <property type="entry name" value="YVTN repeat-like/Quinoprotein amine dehydrogenase"/>
    <property type="match status" value="2"/>
</dbReference>
<protein>
    <recommendedName>
        <fullName evidence="3">Anaphase-promoting complex subunit 4-like WD40 domain-containing protein</fullName>
    </recommendedName>
</protein>
<keyword evidence="5" id="KW-1185">Reference proteome</keyword>
<dbReference type="SMART" id="SM00320">
    <property type="entry name" value="WD40"/>
    <property type="match status" value="6"/>
</dbReference>
<dbReference type="Proteomes" id="UP000247565">
    <property type="component" value="Unassembled WGS sequence"/>
</dbReference>
<dbReference type="RefSeq" id="WP_110439429.1">
    <property type="nucleotide sequence ID" value="NZ_CP046393.1"/>
</dbReference>
<proteinExistence type="predicted"/>
<dbReference type="InterPro" id="IPR001680">
    <property type="entry name" value="WD40_rpt"/>
</dbReference>
<dbReference type="PANTHER" id="PTHR19857:SF8">
    <property type="entry name" value="ANGIO-ASSOCIATED MIGRATORY CELL PROTEIN"/>
    <property type="match status" value="1"/>
</dbReference>
<dbReference type="EMBL" id="QGLT01000004">
    <property type="protein sequence ID" value="PXY99809.1"/>
    <property type="molecule type" value="Genomic_DNA"/>
</dbReference>
<gene>
    <name evidence="4" type="ORF">DK869_07665</name>
</gene>
<dbReference type="OrthoDB" id="9814620at2"/>
<evidence type="ECO:0000313" key="4">
    <source>
        <dbReference type="EMBL" id="PXY99809.1"/>
    </source>
</evidence>
<dbReference type="AlphaFoldDB" id="A0A318MVV0"/>
<dbReference type="InterPro" id="IPR036322">
    <property type="entry name" value="WD40_repeat_dom_sf"/>
</dbReference>
<evidence type="ECO:0000313" key="5">
    <source>
        <dbReference type="Proteomes" id="UP000247565"/>
    </source>
</evidence>
<comment type="caution">
    <text evidence="4">The sequence shown here is derived from an EMBL/GenBank/DDBJ whole genome shotgun (WGS) entry which is preliminary data.</text>
</comment>
<keyword evidence="1" id="KW-0853">WD repeat</keyword>
<dbReference type="Pfam" id="PF00400">
    <property type="entry name" value="WD40"/>
    <property type="match status" value="2"/>
</dbReference>
<dbReference type="PANTHER" id="PTHR19857">
    <property type="entry name" value="MITOCHONDRIAL DIVISION PROTEIN 1-RELATED"/>
    <property type="match status" value="1"/>
</dbReference>
<evidence type="ECO:0000256" key="1">
    <source>
        <dbReference type="ARBA" id="ARBA00022574"/>
    </source>
</evidence>
<dbReference type="SUPFAM" id="SSF50978">
    <property type="entry name" value="WD40 repeat-like"/>
    <property type="match status" value="1"/>
</dbReference>
<keyword evidence="2" id="KW-0677">Repeat</keyword>
<accession>A0A318MVV0</accession>
<sequence>MNQPLQLIESRGSFKKVEGTIIACATSWDEQYSAFATADGDLWIIPLIHNNDPDYWYKVQPHDGGILSLSQDLTFSGFVTSGDDNKLIRIIPGKEPQQLLKSRRWIDKIVSWTDKERKQNKIAFITGKEIHLYKDNFTEPYRIFEHSSGVSDLVFSLDGAKIASSYYNGATLWSADYKNPVKIKDFTWKGSHTGITLHPKEEALVTSMQDHDLHGWRISDGHNMRMSGYPTKVKSLNFSSDGKWLATSGAEPVVLWQFFEGGPMGKPPVELPGIPGSCCMVVACHPTYDMVAAGFLDGSILLIGISDEKVIPVNLGSKKSIGEITALQFNKEGSLLNIGTDDGYIILIDLSEKKSCKK</sequence>
<dbReference type="InterPro" id="IPR024977">
    <property type="entry name" value="Apc4-like_WD40_dom"/>
</dbReference>
<feature type="domain" description="Anaphase-promoting complex subunit 4-like WD40" evidence="3">
    <location>
        <begin position="286"/>
        <end position="355"/>
    </location>
</feature>
<dbReference type="Pfam" id="PF12894">
    <property type="entry name" value="ANAPC4_WD40"/>
    <property type="match status" value="1"/>
</dbReference>
<reference evidence="4 5" key="1">
    <citation type="submission" date="2018-05" db="EMBL/GenBank/DDBJ databases">
        <title>Reference genomes for bee gut microbiota database.</title>
        <authorList>
            <person name="Ellegaard K.M."/>
        </authorList>
    </citation>
    <scope>NUCLEOTIDE SEQUENCE [LARGE SCALE GENOMIC DNA]</scope>
    <source>
        <strain evidence="4 5">ESL0284</strain>
    </source>
</reference>
<dbReference type="InterPro" id="IPR051179">
    <property type="entry name" value="WD_repeat_multifunction"/>
</dbReference>
<evidence type="ECO:0000259" key="3">
    <source>
        <dbReference type="Pfam" id="PF12894"/>
    </source>
</evidence>
<evidence type="ECO:0000256" key="2">
    <source>
        <dbReference type="ARBA" id="ARBA00022737"/>
    </source>
</evidence>